<proteinExistence type="predicted"/>
<keyword evidence="2" id="KW-1185">Reference proteome</keyword>
<name>A0ACC2RH92_9FUNG</name>
<comment type="caution">
    <text evidence="1">The sequence shown here is derived from an EMBL/GenBank/DDBJ whole genome shotgun (WGS) entry which is preliminary data.</text>
</comment>
<evidence type="ECO:0000313" key="2">
    <source>
        <dbReference type="Proteomes" id="UP001165960"/>
    </source>
</evidence>
<organism evidence="1 2">
    <name type="scientific">Entomophthora muscae</name>
    <dbReference type="NCBI Taxonomy" id="34485"/>
    <lineage>
        <taxon>Eukaryota</taxon>
        <taxon>Fungi</taxon>
        <taxon>Fungi incertae sedis</taxon>
        <taxon>Zoopagomycota</taxon>
        <taxon>Entomophthoromycotina</taxon>
        <taxon>Entomophthoromycetes</taxon>
        <taxon>Entomophthorales</taxon>
        <taxon>Entomophthoraceae</taxon>
        <taxon>Entomophthora</taxon>
    </lineage>
</organism>
<reference evidence="1" key="1">
    <citation type="submission" date="2022-04" db="EMBL/GenBank/DDBJ databases">
        <title>Genome of the entomopathogenic fungus Entomophthora muscae.</title>
        <authorList>
            <person name="Elya C."/>
            <person name="Lovett B.R."/>
            <person name="Lee E."/>
            <person name="Macias A.M."/>
            <person name="Hajek A.E."/>
            <person name="De Bivort B.L."/>
            <person name="Kasson M.T."/>
            <person name="De Fine Licht H.H."/>
            <person name="Stajich J.E."/>
        </authorList>
    </citation>
    <scope>NUCLEOTIDE SEQUENCE</scope>
    <source>
        <strain evidence="1">Berkeley</strain>
    </source>
</reference>
<gene>
    <name evidence="1" type="ORF">DSO57_1025637</name>
</gene>
<accession>A0ACC2RH92</accession>
<protein>
    <submittedName>
        <fullName evidence="1">Uncharacterized protein</fullName>
    </submittedName>
</protein>
<dbReference type="EMBL" id="QTSX02007245">
    <property type="protein sequence ID" value="KAJ9049330.1"/>
    <property type="molecule type" value="Genomic_DNA"/>
</dbReference>
<sequence>MMAEQNYEAKRALSFSATPQPLNKKSTLEYIVDPDGPSFPFTLICCKLTSPPMKRTDREDTLSPSVNPDPSCKPPSSPLPPRVYVRNSKWNPSHPNRFVSLKIENDFKNKDHYLCLPDLEKYLPSKDNPRYNIVTVESIPKSPHNKGGYSNLLSETPSLEAFPAGAAAWGHRATSQESKDKGPTAFRGHHCSHPGPLGPAMVSRVNSPGFGPIRSLNTDDGVGHSLSADPADLGPPGYQGPSRIVQPWKFESTNQIAHPSGCHGTARLYNPHDLAQPINSSGATCNSMHMASSEFSNLDKPIMPDDAMEVNSANILINDCNLAGPITPNNAIEFDSPNALINKCNLNEPIKPLDTIETDTPNVLSNNCNSDGPIRPGAAGAKVAHPAQAGCPTPGHPIRSCDAMKTNAPNLLHHYCNSAGPIRSSAANTNYIHTDQAGCPVPNQPIKPCNTKTINAPNLSHYDCNTDEPVRSGAAVN</sequence>
<evidence type="ECO:0000313" key="1">
    <source>
        <dbReference type="EMBL" id="KAJ9049330.1"/>
    </source>
</evidence>
<dbReference type="Proteomes" id="UP001165960">
    <property type="component" value="Unassembled WGS sequence"/>
</dbReference>